<name>A0A179B5D4_9ACTO</name>
<protein>
    <recommendedName>
        <fullName evidence="2">WCX domain-containing protein</fullName>
    </recommendedName>
</protein>
<accession>A0A179B5D4</accession>
<dbReference type="RefSeq" id="WP_064231531.1">
    <property type="nucleotide sequence ID" value="NZ_LVZK01000001.1"/>
</dbReference>
<dbReference type="Pfam" id="PF25583">
    <property type="entry name" value="WCX"/>
    <property type="match status" value="1"/>
</dbReference>
<evidence type="ECO:0000259" key="2">
    <source>
        <dbReference type="Pfam" id="PF25583"/>
    </source>
</evidence>
<keyword evidence="4" id="KW-1185">Reference proteome</keyword>
<proteinExistence type="predicted"/>
<evidence type="ECO:0000313" key="4">
    <source>
        <dbReference type="Proteomes" id="UP000078368"/>
    </source>
</evidence>
<dbReference type="AlphaFoldDB" id="A0A179B5D4"/>
<dbReference type="STRING" id="1823756.A4H34_07255"/>
<gene>
    <name evidence="3" type="ORF">A4H34_07255</name>
</gene>
<evidence type="ECO:0000256" key="1">
    <source>
        <dbReference type="SAM" id="MobiDB-lite"/>
    </source>
</evidence>
<dbReference type="Proteomes" id="UP000078368">
    <property type="component" value="Unassembled WGS sequence"/>
</dbReference>
<dbReference type="EMBL" id="LVZK01000001">
    <property type="protein sequence ID" value="OAP86898.1"/>
    <property type="molecule type" value="Genomic_DNA"/>
</dbReference>
<organism evidence="3 4">
    <name type="scientific">Peptidiphaga gingivicola</name>
    <dbReference type="NCBI Taxonomy" id="2741497"/>
    <lineage>
        <taxon>Bacteria</taxon>
        <taxon>Bacillati</taxon>
        <taxon>Actinomycetota</taxon>
        <taxon>Actinomycetes</taxon>
        <taxon>Actinomycetales</taxon>
        <taxon>Actinomycetaceae</taxon>
        <taxon>Peptidiphaga</taxon>
    </lineage>
</organism>
<reference evidence="3 4" key="1">
    <citation type="submission" date="2016-04" db="EMBL/GenBank/DDBJ databases">
        <title>Peptidophaga gingivicola gen. nov., sp. nov., isolated from human subgingival plaque.</title>
        <authorList>
            <person name="Beall C.J."/>
            <person name="Mokrzan E.M."/>
            <person name="Griffen A.L."/>
            <person name="Leys E.J."/>
        </authorList>
    </citation>
    <scope>NUCLEOTIDE SEQUENCE [LARGE SCALE GENOMIC DNA]</scope>
    <source>
        <strain evidence="3 4">BA112</strain>
    </source>
</reference>
<dbReference type="InterPro" id="IPR057727">
    <property type="entry name" value="WCX_dom"/>
</dbReference>
<feature type="region of interest" description="Disordered" evidence="1">
    <location>
        <begin position="63"/>
        <end position="86"/>
    </location>
</feature>
<sequence length="332" mass="35012">MSGKGIVQTNALLVFLSSLPGGSASLRELSERFGIEWKRVLRLLWDASLVEIEGYGLPFNLDLPPNPGEEEAGEEPTTPDSYVSFSDSGELDVPDLALTLDEVIALVAVIDSIAEITPSGDARDALAHVRATLVGAAEGAGFGSAMWDGPAPVIGDEAFAAVERALASRSFIEFTYHRPGPNLAESVTRVEAFPVEIQAAYNPLLLAVTSAGPRSYRLDRIGGVHEGRKAGRAEAAAARAAVVDEAKSWSPEGQRITVTVDPSGRWIGEALPGASMRRSNGDGGDYDVSFVSTSDEFLASLLVQLGPAVRAVEPRETAARLAKRFRGLAGAA</sequence>
<evidence type="ECO:0000313" key="3">
    <source>
        <dbReference type="EMBL" id="OAP86898.1"/>
    </source>
</evidence>
<feature type="domain" description="WCX" evidence="2">
    <location>
        <begin position="254"/>
        <end position="329"/>
    </location>
</feature>
<comment type="caution">
    <text evidence="3">The sequence shown here is derived from an EMBL/GenBank/DDBJ whole genome shotgun (WGS) entry which is preliminary data.</text>
</comment>